<feature type="domain" description="Glycosyl transferase family 1" evidence="1">
    <location>
        <begin position="180"/>
        <end position="360"/>
    </location>
</feature>
<accession>A0ABU8I5A7</accession>
<keyword evidence="4" id="KW-1185">Reference proteome</keyword>
<evidence type="ECO:0000313" key="3">
    <source>
        <dbReference type="EMBL" id="MEI5984605.1"/>
    </source>
</evidence>
<dbReference type="EC" id="2.4.-.-" evidence="3"/>
<evidence type="ECO:0000259" key="1">
    <source>
        <dbReference type="Pfam" id="PF00534"/>
    </source>
</evidence>
<dbReference type="Proteomes" id="UP001363035">
    <property type="component" value="Unassembled WGS sequence"/>
</dbReference>
<dbReference type="CDD" id="cd03801">
    <property type="entry name" value="GT4_PimA-like"/>
    <property type="match status" value="1"/>
</dbReference>
<proteinExistence type="predicted"/>
<organism evidence="3 4">
    <name type="scientific">Sphingobacterium tenebrionis</name>
    <dbReference type="NCBI Taxonomy" id="3111775"/>
    <lineage>
        <taxon>Bacteria</taxon>
        <taxon>Pseudomonadati</taxon>
        <taxon>Bacteroidota</taxon>
        <taxon>Sphingobacteriia</taxon>
        <taxon>Sphingobacteriales</taxon>
        <taxon>Sphingobacteriaceae</taxon>
        <taxon>Sphingobacterium</taxon>
    </lineage>
</organism>
<dbReference type="Gene3D" id="3.40.50.2000">
    <property type="entry name" value="Glycogen Phosphorylase B"/>
    <property type="match status" value="2"/>
</dbReference>
<reference evidence="3 4" key="1">
    <citation type="submission" date="2024-01" db="EMBL/GenBank/DDBJ databases">
        <title>Sphingobacterium tenebrionis sp. nov., a novel endophyte isolated from tenebrio molitor intestines.</title>
        <authorList>
            <person name="Zhang C."/>
        </authorList>
    </citation>
    <scope>NUCLEOTIDE SEQUENCE [LARGE SCALE GENOMIC DNA]</scope>
    <source>
        <strain evidence="3 4">PU5-4</strain>
    </source>
</reference>
<comment type="caution">
    <text evidence="3">The sequence shown here is derived from an EMBL/GenBank/DDBJ whole genome shotgun (WGS) entry which is preliminary data.</text>
</comment>
<dbReference type="SUPFAM" id="SSF53756">
    <property type="entry name" value="UDP-Glycosyltransferase/glycogen phosphorylase"/>
    <property type="match status" value="1"/>
</dbReference>
<dbReference type="InterPro" id="IPR001296">
    <property type="entry name" value="Glyco_trans_1"/>
</dbReference>
<dbReference type="Pfam" id="PF13439">
    <property type="entry name" value="Glyco_transf_4"/>
    <property type="match status" value="1"/>
</dbReference>
<dbReference type="RefSeq" id="WP_336557472.1">
    <property type="nucleotide sequence ID" value="NZ_JAYLLN010000012.1"/>
</dbReference>
<dbReference type="InterPro" id="IPR050194">
    <property type="entry name" value="Glycosyltransferase_grp1"/>
</dbReference>
<protein>
    <submittedName>
        <fullName evidence="3">Glycosyltransferase family 4 protein</fullName>
        <ecNumber evidence="3">2.4.-.-</ecNumber>
    </submittedName>
</protein>
<gene>
    <name evidence="3" type="ORF">VJ786_06810</name>
</gene>
<sequence length="404" mass="46228">MSQQPLPEILFVSHKYPPATGGMEKQSYELIQGSARYAKIHKLVFRKNKESLLTFFFLLNHRILTLLKAHPQIQVIHFNDGLIASFALSHKGYGHLRKMVTLHGLDIVFPWAFFQKRIIPKLAAHYDKIITVSQATADAAIRRGIPREKVYVIPNGVDTEGMDRGNLERSDLQRRFPQIAPGQKYLITLGRPVQRKGFSWLLEEVVPQLPADVKLFMVGPFQKKTGLTERLLYALPKKFRSLLFLFLGYPSDQAAIRRLLKKKEIKDRVIHFGKVPFSDLKLLLANASAFLMPNIRVDGDMEGFGLVCLEASLAGTLVIASEIDGITDAIKQNKNGILLPSNDAKAWAAQLQELFFNEEHFRMAALRYQEYSRNHYGWDKMCRKYVELMLERRLVSEPVLEVQK</sequence>
<name>A0ABU8I5A7_9SPHI</name>
<dbReference type="PANTHER" id="PTHR45947:SF3">
    <property type="entry name" value="SULFOQUINOVOSYL TRANSFERASE SQD2"/>
    <property type="match status" value="1"/>
</dbReference>
<dbReference type="Pfam" id="PF00534">
    <property type="entry name" value="Glycos_transf_1"/>
    <property type="match status" value="1"/>
</dbReference>
<dbReference type="PANTHER" id="PTHR45947">
    <property type="entry name" value="SULFOQUINOVOSYL TRANSFERASE SQD2"/>
    <property type="match status" value="1"/>
</dbReference>
<keyword evidence="3" id="KW-0808">Transferase</keyword>
<dbReference type="GO" id="GO:0016757">
    <property type="term" value="F:glycosyltransferase activity"/>
    <property type="evidence" value="ECO:0007669"/>
    <property type="project" value="UniProtKB-KW"/>
</dbReference>
<dbReference type="InterPro" id="IPR028098">
    <property type="entry name" value="Glyco_trans_4-like_N"/>
</dbReference>
<keyword evidence="3" id="KW-0328">Glycosyltransferase</keyword>
<evidence type="ECO:0000313" key="4">
    <source>
        <dbReference type="Proteomes" id="UP001363035"/>
    </source>
</evidence>
<dbReference type="EMBL" id="JAYLLN010000012">
    <property type="protein sequence ID" value="MEI5984605.1"/>
    <property type="molecule type" value="Genomic_DNA"/>
</dbReference>
<evidence type="ECO:0000259" key="2">
    <source>
        <dbReference type="Pfam" id="PF13439"/>
    </source>
</evidence>
<feature type="domain" description="Glycosyltransferase subfamily 4-like N-terminal" evidence="2">
    <location>
        <begin position="35"/>
        <end position="160"/>
    </location>
</feature>